<dbReference type="AlphaFoldDB" id="A0A0F9JQM0"/>
<evidence type="ECO:0000313" key="1">
    <source>
        <dbReference type="EMBL" id="KKM71963.1"/>
    </source>
</evidence>
<gene>
    <name evidence="1" type="ORF">LCGC14_1425340</name>
</gene>
<proteinExistence type="predicted"/>
<accession>A0A0F9JQM0</accession>
<sequence>MTTDEILQRHGLAISDIVQISDRGELLYADADYAMIWEVTEPKPADADIIESCGFQLIGYYPEHEMYLVKRKVSKKDTMTITASMDYRFGYDKLGRFAAWGRNFVLEGEW</sequence>
<name>A0A0F9JQM0_9ZZZZ</name>
<protein>
    <submittedName>
        <fullName evidence="1">Uncharacterized protein</fullName>
    </submittedName>
</protein>
<dbReference type="EMBL" id="LAZR01009548">
    <property type="protein sequence ID" value="KKM71963.1"/>
    <property type="molecule type" value="Genomic_DNA"/>
</dbReference>
<comment type="caution">
    <text evidence="1">The sequence shown here is derived from an EMBL/GenBank/DDBJ whole genome shotgun (WGS) entry which is preliminary data.</text>
</comment>
<reference evidence="1" key="1">
    <citation type="journal article" date="2015" name="Nature">
        <title>Complex archaea that bridge the gap between prokaryotes and eukaryotes.</title>
        <authorList>
            <person name="Spang A."/>
            <person name="Saw J.H."/>
            <person name="Jorgensen S.L."/>
            <person name="Zaremba-Niedzwiedzka K."/>
            <person name="Martijn J."/>
            <person name="Lind A.E."/>
            <person name="van Eijk R."/>
            <person name="Schleper C."/>
            <person name="Guy L."/>
            <person name="Ettema T.J."/>
        </authorList>
    </citation>
    <scope>NUCLEOTIDE SEQUENCE</scope>
</reference>
<organism evidence="1">
    <name type="scientific">marine sediment metagenome</name>
    <dbReference type="NCBI Taxonomy" id="412755"/>
    <lineage>
        <taxon>unclassified sequences</taxon>
        <taxon>metagenomes</taxon>
        <taxon>ecological metagenomes</taxon>
    </lineage>
</organism>